<accession>A0AC34GQF0</accession>
<dbReference type="Proteomes" id="UP000887579">
    <property type="component" value="Unplaced"/>
</dbReference>
<reference evidence="2" key="1">
    <citation type="submission" date="2022-11" db="UniProtKB">
        <authorList>
            <consortium name="WormBaseParasite"/>
        </authorList>
    </citation>
    <scope>IDENTIFICATION</scope>
</reference>
<evidence type="ECO:0000313" key="1">
    <source>
        <dbReference type="Proteomes" id="UP000887579"/>
    </source>
</evidence>
<protein>
    <submittedName>
        <fullName evidence="2">Uncharacterized protein</fullName>
    </submittedName>
</protein>
<sequence length="289" mass="34056">MKLKKERQVKHQKINIKEKRDDIPNCPSLETVEYYNFLDDDGATSDVSDLLIGDPDEEESKNIQKAKEEIANQLFECQRKKDLEELYGIIDSTSSSDEEGDGKKDARANDFKHLNDPVYPYNQFEAYRRFDPPSEEQYYDPEREAAERERAERRKQQAQEFFDNLLYASLSLGKQSAYLFGKMINYSAKYPTPAGIALIIFGLYFTIMYLELSAAAFAEWCIQWFWPTTRLFIRCSERFLRKMAGFLNELDDLGQSTYCDMATLWCERYSMLCEYRCSFVDMAWERTRQ</sequence>
<organism evidence="1 2">
    <name type="scientific">Panagrolaimus sp. ES5</name>
    <dbReference type="NCBI Taxonomy" id="591445"/>
    <lineage>
        <taxon>Eukaryota</taxon>
        <taxon>Metazoa</taxon>
        <taxon>Ecdysozoa</taxon>
        <taxon>Nematoda</taxon>
        <taxon>Chromadorea</taxon>
        <taxon>Rhabditida</taxon>
        <taxon>Tylenchina</taxon>
        <taxon>Panagrolaimomorpha</taxon>
        <taxon>Panagrolaimoidea</taxon>
        <taxon>Panagrolaimidae</taxon>
        <taxon>Panagrolaimus</taxon>
    </lineage>
</organism>
<dbReference type="WBParaSite" id="ES5_v2.g6719.t1">
    <property type="protein sequence ID" value="ES5_v2.g6719.t1"/>
    <property type="gene ID" value="ES5_v2.g6719"/>
</dbReference>
<evidence type="ECO:0000313" key="2">
    <source>
        <dbReference type="WBParaSite" id="ES5_v2.g6719.t1"/>
    </source>
</evidence>
<proteinExistence type="predicted"/>
<name>A0AC34GQF0_9BILA</name>